<dbReference type="InterPro" id="IPR006379">
    <property type="entry name" value="HAD-SF_hydro_IIB"/>
</dbReference>
<dbReference type="Gene3D" id="3.40.50.1000">
    <property type="entry name" value="HAD superfamily/HAD-like"/>
    <property type="match status" value="1"/>
</dbReference>
<dbReference type="AlphaFoldDB" id="A0A850R5W2"/>
<evidence type="ECO:0000313" key="1">
    <source>
        <dbReference type="EMBL" id="NVY96012.1"/>
    </source>
</evidence>
<dbReference type="GO" id="GO:0005829">
    <property type="term" value="C:cytosol"/>
    <property type="evidence" value="ECO:0007669"/>
    <property type="project" value="TreeGrafter"/>
</dbReference>
<dbReference type="GO" id="GO:0016791">
    <property type="term" value="F:phosphatase activity"/>
    <property type="evidence" value="ECO:0007669"/>
    <property type="project" value="TreeGrafter"/>
</dbReference>
<keyword evidence="2" id="KW-1185">Reference proteome</keyword>
<organism evidence="1 2">
    <name type="scientific">Bombilactobacillus apium</name>
    <dbReference type="NCBI Taxonomy" id="2675299"/>
    <lineage>
        <taxon>Bacteria</taxon>
        <taxon>Bacillati</taxon>
        <taxon>Bacillota</taxon>
        <taxon>Bacilli</taxon>
        <taxon>Lactobacillales</taxon>
        <taxon>Lactobacillaceae</taxon>
        <taxon>Bombilactobacillus</taxon>
    </lineage>
</organism>
<dbReference type="EMBL" id="JABZEC010000002">
    <property type="protein sequence ID" value="NVY96012.1"/>
    <property type="molecule type" value="Genomic_DNA"/>
</dbReference>
<evidence type="ECO:0000313" key="2">
    <source>
        <dbReference type="Proteomes" id="UP000563523"/>
    </source>
</evidence>
<dbReference type="InterPro" id="IPR023214">
    <property type="entry name" value="HAD_sf"/>
</dbReference>
<dbReference type="Gene3D" id="3.30.1240.10">
    <property type="match status" value="1"/>
</dbReference>
<dbReference type="SFLD" id="SFLDG01140">
    <property type="entry name" value="C2.B:_Phosphomannomutase_and_P"/>
    <property type="match status" value="1"/>
</dbReference>
<accession>A0A850R5W2</accession>
<dbReference type="CDD" id="cd07516">
    <property type="entry name" value="HAD_Pase"/>
    <property type="match status" value="1"/>
</dbReference>
<reference evidence="1 2" key="1">
    <citation type="submission" date="2020-06" db="EMBL/GenBank/DDBJ databases">
        <authorList>
            <person name="Kang J."/>
        </authorList>
    </citation>
    <scope>NUCLEOTIDE SEQUENCE [LARGE SCALE GENOMIC DNA]</scope>
    <source>
        <strain evidence="1 2">DCY120</strain>
    </source>
</reference>
<gene>
    <name evidence="1" type="ORF">HU830_02255</name>
</gene>
<dbReference type="SUPFAM" id="SSF56784">
    <property type="entry name" value="HAD-like"/>
    <property type="match status" value="1"/>
</dbReference>
<dbReference type="Proteomes" id="UP000563523">
    <property type="component" value="Unassembled WGS sequence"/>
</dbReference>
<dbReference type="GO" id="GO:0000287">
    <property type="term" value="F:magnesium ion binding"/>
    <property type="evidence" value="ECO:0007669"/>
    <property type="project" value="TreeGrafter"/>
</dbReference>
<dbReference type="PANTHER" id="PTHR10000:SF8">
    <property type="entry name" value="HAD SUPERFAMILY HYDROLASE-LIKE, TYPE 3"/>
    <property type="match status" value="1"/>
</dbReference>
<protein>
    <submittedName>
        <fullName evidence="1">HAD family phosphatase</fullName>
    </submittedName>
</protein>
<dbReference type="NCBIfam" id="TIGR01484">
    <property type="entry name" value="HAD-SF-IIB"/>
    <property type="match status" value="1"/>
</dbReference>
<dbReference type="SFLD" id="SFLDS00003">
    <property type="entry name" value="Haloacid_Dehalogenase"/>
    <property type="match status" value="1"/>
</dbReference>
<sequence length="278" mass="30477">MTYKLLVSDLDETLLNDQGVVPQTNIEALKKAIALGVKFVPNTGRPYTTVQNLLQQLGLEEAAGQYVISYNGGIITENQGNRILSQTGLEQSLAEKIFHAGLINDQVGVHIYTLHYLYIYNLSSRDALHLQQRQIPFENLVTPSFPQIAANDLILKVIFESTDLAVQQAVEDQVLKIVGRDNVTPSRSSNCYVEFNPPRVDKGSATLRLASQLGIDRTEVIGVGDNNNDLSLIQAAGCGIAVQNALPEVKACAQVVLQNDNNRGALAEIVERFILHDK</sequence>
<name>A0A850R5W2_9LACO</name>
<dbReference type="InterPro" id="IPR000150">
    <property type="entry name" value="Cof"/>
</dbReference>
<dbReference type="RefSeq" id="WP_176942179.1">
    <property type="nucleotide sequence ID" value="NZ_JABZEC010000002.1"/>
</dbReference>
<comment type="caution">
    <text evidence="1">The sequence shown here is derived from an EMBL/GenBank/DDBJ whole genome shotgun (WGS) entry which is preliminary data.</text>
</comment>
<dbReference type="NCBIfam" id="TIGR00099">
    <property type="entry name" value="Cof-subfamily"/>
    <property type="match status" value="1"/>
</dbReference>
<proteinExistence type="predicted"/>
<dbReference type="Pfam" id="PF08282">
    <property type="entry name" value="Hydrolase_3"/>
    <property type="match status" value="1"/>
</dbReference>
<dbReference type="InterPro" id="IPR036412">
    <property type="entry name" value="HAD-like_sf"/>
</dbReference>
<dbReference type="PANTHER" id="PTHR10000">
    <property type="entry name" value="PHOSPHOSERINE PHOSPHATASE"/>
    <property type="match status" value="1"/>
</dbReference>